<keyword evidence="4 11" id="KW-0812">Transmembrane</keyword>
<proteinExistence type="predicted"/>
<reference evidence="14" key="1">
    <citation type="journal article" date="2019" name="Int. J. Syst. Evol. Microbiol.">
        <title>The Global Catalogue of Microorganisms (GCM) 10K type strain sequencing project: providing services to taxonomists for standard genome sequencing and annotation.</title>
        <authorList>
            <consortium name="The Broad Institute Genomics Platform"/>
            <consortium name="The Broad Institute Genome Sequencing Center for Infectious Disease"/>
            <person name="Wu L."/>
            <person name="Ma J."/>
        </authorList>
    </citation>
    <scope>NUCLEOTIDE SEQUENCE [LARGE SCALE GENOMIC DNA]</scope>
    <source>
        <strain evidence="14">DFY41</strain>
    </source>
</reference>
<gene>
    <name evidence="13" type="ORF">ACFPGP_10855</name>
</gene>
<evidence type="ECO:0000259" key="12">
    <source>
        <dbReference type="Pfam" id="PF13493"/>
    </source>
</evidence>
<evidence type="ECO:0000256" key="2">
    <source>
        <dbReference type="ARBA" id="ARBA00022553"/>
    </source>
</evidence>
<evidence type="ECO:0000256" key="7">
    <source>
        <dbReference type="ARBA" id="ARBA00022840"/>
    </source>
</evidence>
<name>A0ABW0BIM6_9ACTN</name>
<feature type="transmembrane region" description="Helical" evidence="11">
    <location>
        <begin position="6"/>
        <end position="26"/>
    </location>
</feature>
<dbReference type="Gene3D" id="1.20.120.620">
    <property type="entry name" value="Backbone structure of the membrane domain of e. Coli histidine kinase receptor kdpd"/>
    <property type="match status" value="1"/>
</dbReference>
<dbReference type="InterPro" id="IPR025201">
    <property type="entry name" value="KdpD_TM"/>
</dbReference>
<keyword evidence="10 11" id="KW-0472">Membrane</keyword>
<keyword evidence="9" id="KW-0902">Two-component regulatory system</keyword>
<keyword evidence="6" id="KW-0418">Kinase</keyword>
<keyword evidence="2" id="KW-0597">Phosphoprotein</keyword>
<evidence type="ECO:0000256" key="6">
    <source>
        <dbReference type="ARBA" id="ARBA00022777"/>
    </source>
</evidence>
<organism evidence="13 14">
    <name type="scientific">Nocardioides taihuensis</name>
    <dbReference type="NCBI Taxonomy" id="1835606"/>
    <lineage>
        <taxon>Bacteria</taxon>
        <taxon>Bacillati</taxon>
        <taxon>Actinomycetota</taxon>
        <taxon>Actinomycetes</taxon>
        <taxon>Propionibacteriales</taxon>
        <taxon>Nocardioidaceae</taxon>
        <taxon>Nocardioides</taxon>
    </lineage>
</organism>
<keyword evidence="14" id="KW-1185">Reference proteome</keyword>
<evidence type="ECO:0000256" key="11">
    <source>
        <dbReference type="SAM" id="Phobius"/>
    </source>
</evidence>
<accession>A0ABW0BIM6</accession>
<dbReference type="RefSeq" id="WP_378589962.1">
    <property type="nucleotide sequence ID" value="NZ_JBHSKD010000009.1"/>
</dbReference>
<feature type="domain" description="Sensor protein KdpD transmembrane" evidence="12">
    <location>
        <begin position="10"/>
        <end position="115"/>
    </location>
</feature>
<keyword evidence="5" id="KW-0547">Nucleotide-binding</keyword>
<evidence type="ECO:0000313" key="14">
    <source>
        <dbReference type="Proteomes" id="UP001596087"/>
    </source>
</evidence>
<dbReference type="Pfam" id="PF13493">
    <property type="entry name" value="DUF4118"/>
    <property type="match status" value="1"/>
</dbReference>
<dbReference type="EMBL" id="JBHSKD010000009">
    <property type="protein sequence ID" value="MFC5177174.1"/>
    <property type="molecule type" value="Genomic_DNA"/>
</dbReference>
<evidence type="ECO:0000256" key="1">
    <source>
        <dbReference type="ARBA" id="ARBA00004141"/>
    </source>
</evidence>
<keyword evidence="3" id="KW-0808">Transferase</keyword>
<comment type="subcellular location">
    <subcellularLocation>
        <location evidence="1">Membrane</location>
        <topology evidence="1">Multi-pass membrane protein</topology>
    </subcellularLocation>
</comment>
<sequence length="246" mass="25772">MTQARSAVRVAAALAPLVTCAVLAGVRDTVTTETAVLVLVLWVVAAAATGDRVAGVLAALSGGLWFDFFLTEPYQTFAIDRADDVEAAVLLVVISLAVTEVALWGRRQQGAASRRSGYLDGVVGVAQTVADGDVPPAAVIGVVAQHITEVLHADACRFVEGAVHDPRVAVIDHDGSVTRGGHHVDVDRVGLPTEDYAAVPVHRRNRVVGHFLVTASTRVSHPTLEQRRVAVLLADQVVGVLPDPPG</sequence>
<evidence type="ECO:0000313" key="13">
    <source>
        <dbReference type="EMBL" id="MFC5177174.1"/>
    </source>
</evidence>
<comment type="caution">
    <text evidence="13">The sequence shown here is derived from an EMBL/GenBank/DDBJ whole genome shotgun (WGS) entry which is preliminary data.</text>
</comment>
<keyword evidence="7" id="KW-0067">ATP-binding</keyword>
<evidence type="ECO:0000256" key="3">
    <source>
        <dbReference type="ARBA" id="ARBA00022679"/>
    </source>
</evidence>
<keyword evidence="8 11" id="KW-1133">Transmembrane helix</keyword>
<evidence type="ECO:0000256" key="10">
    <source>
        <dbReference type="ARBA" id="ARBA00023136"/>
    </source>
</evidence>
<evidence type="ECO:0000256" key="8">
    <source>
        <dbReference type="ARBA" id="ARBA00022989"/>
    </source>
</evidence>
<evidence type="ECO:0000256" key="9">
    <source>
        <dbReference type="ARBA" id="ARBA00023012"/>
    </source>
</evidence>
<feature type="transmembrane region" description="Helical" evidence="11">
    <location>
        <begin position="38"/>
        <end position="65"/>
    </location>
</feature>
<protein>
    <submittedName>
        <fullName evidence="13">DUF4118 domain-containing protein</fullName>
    </submittedName>
</protein>
<dbReference type="Proteomes" id="UP001596087">
    <property type="component" value="Unassembled WGS sequence"/>
</dbReference>
<evidence type="ECO:0000256" key="4">
    <source>
        <dbReference type="ARBA" id="ARBA00022692"/>
    </source>
</evidence>
<evidence type="ECO:0000256" key="5">
    <source>
        <dbReference type="ARBA" id="ARBA00022741"/>
    </source>
</evidence>
<dbReference type="InterPro" id="IPR038318">
    <property type="entry name" value="KdpD_sf"/>
</dbReference>
<feature type="transmembrane region" description="Helical" evidence="11">
    <location>
        <begin position="85"/>
        <end position="105"/>
    </location>
</feature>